<feature type="transmembrane region" description="Helical" evidence="1">
    <location>
        <begin position="260"/>
        <end position="277"/>
    </location>
</feature>
<feature type="transmembrane region" description="Helical" evidence="1">
    <location>
        <begin position="235"/>
        <end position="254"/>
    </location>
</feature>
<feature type="domain" description="Acyltransferase 3" evidence="2">
    <location>
        <begin position="14"/>
        <end position="342"/>
    </location>
</feature>
<keyword evidence="1" id="KW-1133">Transmembrane helix</keyword>
<dbReference type="InterPro" id="IPR002656">
    <property type="entry name" value="Acyl_transf_3_dom"/>
</dbReference>
<dbReference type="EMBL" id="QRDW01000005">
    <property type="protein sequence ID" value="RED49871.1"/>
    <property type="molecule type" value="Genomic_DNA"/>
</dbReference>
<gene>
    <name evidence="3" type="ORF">DFP90_105243</name>
</gene>
<feature type="transmembrane region" description="Helical" evidence="1">
    <location>
        <begin position="90"/>
        <end position="111"/>
    </location>
</feature>
<evidence type="ECO:0000259" key="2">
    <source>
        <dbReference type="Pfam" id="PF01757"/>
    </source>
</evidence>
<dbReference type="InterPro" id="IPR050879">
    <property type="entry name" value="Acyltransferase_3"/>
</dbReference>
<dbReference type="GO" id="GO:0016747">
    <property type="term" value="F:acyltransferase activity, transferring groups other than amino-acyl groups"/>
    <property type="evidence" value="ECO:0007669"/>
    <property type="project" value="InterPro"/>
</dbReference>
<sequence>MPNKKSIPEIMPLTGLRGVAAWWVVLYHFHLYFHPLVPTWFSDFIARGYLAVDLFFILSGFVLFLNYARFFEQLTLDGFRKFMVARFARIYPLHLTVCLIFLVNPLAIHLFSSDGVIGGRYDPTYYVAMIFLVQNWGWSETLAWNIPAWSISTEWFAYLVFPFLVLLVQGCLRSKRFLVPAIVAIALVIYLLFWSFGTDSIGQNIQKYGLVRCVIQFALGMVACKFFLVTRHWTIKLWPVYLAGFAATVLMTVFLDLPDFMLLPAGFVMLILGLSDPRLIWPRLFNNPVFVYLGVISYSTYLFHYFVKDWVKFLLIPDDGQAGWGVILVYLAAVFVSSVILYHLIEKPGRSFVRKIRFRRTAAVQE</sequence>
<keyword evidence="1" id="KW-0472">Membrane</keyword>
<dbReference type="AlphaFoldDB" id="A0A3D9HKQ5"/>
<feature type="transmembrane region" description="Helical" evidence="1">
    <location>
        <begin position="155"/>
        <end position="172"/>
    </location>
</feature>
<feature type="transmembrane region" description="Helical" evidence="1">
    <location>
        <begin position="209"/>
        <end position="228"/>
    </location>
</feature>
<proteinExistence type="predicted"/>
<comment type="caution">
    <text evidence="3">The sequence shown here is derived from an EMBL/GenBank/DDBJ whole genome shotgun (WGS) entry which is preliminary data.</text>
</comment>
<name>A0A3D9HKQ5_9PROT</name>
<accession>A0A3D9HKQ5</accession>
<keyword evidence="4" id="KW-1185">Reference proteome</keyword>
<dbReference type="Pfam" id="PF01757">
    <property type="entry name" value="Acyl_transf_3"/>
    <property type="match status" value="1"/>
</dbReference>
<dbReference type="Proteomes" id="UP000256845">
    <property type="component" value="Unassembled WGS sequence"/>
</dbReference>
<feature type="transmembrane region" description="Helical" evidence="1">
    <location>
        <begin position="49"/>
        <end position="70"/>
    </location>
</feature>
<feature type="transmembrane region" description="Helical" evidence="1">
    <location>
        <begin position="177"/>
        <end position="197"/>
    </location>
</feature>
<evidence type="ECO:0000313" key="4">
    <source>
        <dbReference type="Proteomes" id="UP000256845"/>
    </source>
</evidence>
<feature type="transmembrane region" description="Helical" evidence="1">
    <location>
        <begin position="20"/>
        <end position="37"/>
    </location>
</feature>
<organism evidence="3 4">
    <name type="scientific">Aestuariispira insulae</name>
    <dbReference type="NCBI Taxonomy" id="1461337"/>
    <lineage>
        <taxon>Bacteria</taxon>
        <taxon>Pseudomonadati</taxon>
        <taxon>Pseudomonadota</taxon>
        <taxon>Alphaproteobacteria</taxon>
        <taxon>Rhodospirillales</taxon>
        <taxon>Kiloniellaceae</taxon>
        <taxon>Aestuariispira</taxon>
    </lineage>
</organism>
<evidence type="ECO:0000313" key="3">
    <source>
        <dbReference type="EMBL" id="RED49871.1"/>
    </source>
</evidence>
<reference evidence="3 4" key="1">
    <citation type="submission" date="2018-07" db="EMBL/GenBank/DDBJ databases">
        <title>Genomic Encyclopedia of Type Strains, Phase III (KMG-III): the genomes of soil and plant-associated and newly described type strains.</title>
        <authorList>
            <person name="Whitman W."/>
        </authorList>
    </citation>
    <scope>NUCLEOTIDE SEQUENCE [LARGE SCALE GENOMIC DNA]</scope>
    <source>
        <strain evidence="3 4">CECT 8488</strain>
    </source>
</reference>
<evidence type="ECO:0000256" key="1">
    <source>
        <dbReference type="SAM" id="Phobius"/>
    </source>
</evidence>
<feature type="transmembrane region" description="Helical" evidence="1">
    <location>
        <begin position="327"/>
        <end position="345"/>
    </location>
</feature>
<dbReference type="PANTHER" id="PTHR23028">
    <property type="entry name" value="ACETYLTRANSFERASE"/>
    <property type="match status" value="1"/>
</dbReference>
<protein>
    <submittedName>
        <fullName evidence="3">Peptidoglycan/LPS O-acetylase OafA/YrhL</fullName>
    </submittedName>
</protein>
<keyword evidence="1" id="KW-0812">Transmembrane</keyword>
<feature type="transmembrane region" description="Helical" evidence="1">
    <location>
        <begin position="289"/>
        <end position="307"/>
    </location>
</feature>